<reference evidence="1" key="1">
    <citation type="submission" date="2009-09" db="EMBL/GenBank/DDBJ databases">
        <authorList>
            <person name="Weinstock G."/>
            <person name="Sodergren E."/>
            <person name="Clifton S."/>
            <person name="Fulton L."/>
            <person name="Fulton B."/>
            <person name="Courtney L."/>
            <person name="Fronick C."/>
            <person name="Harrison M."/>
            <person name="Strong C."/>
            <person name="Farmer C."/>
            <person name="Delahaunty K."/>
            <person name="Markovic C."/>
            <person name="Hall O."/>
            <person name="Minx P."/>
            <person name="Tomlinson C."/>
            <person name="Mitreva M."/>
            <person name="Nelson J."/>
            <person name="Hou S."/>
            <person name="Wollam A."/>
            <person name="Pepin K.H."/>
            <person name="Johnson M."/>
            <person name="Bhonagiri V."/>
            <person name="Nash W.E."/>
            <person name="Warren W."/>
            <person name="Chinwalla A."/>
            <person name="Mardis E.R."/>
            <person name="Wilson R.K."/>
        </authorList>
    </citation>
    <scope>NUCLEOTIDE SEQUENCE [LARGE SCALE GENOMIC DNA]</scope>
    <source>
        <strain evidence="1">ATCC 51259</strain>
    </source>
</reference>
<evidence type="ECO:0000313" key="1">
    <source>
        <dbReference type="EMBL" id="EEX73066.1"/>
    </source>
</evidence>
<dbReference type="AlphaFoldDB" id="C9LCV8"/>
<keyword evidence="2" id="KW-1185">Reference proteome</keyword>
<dbReference type="HOGENOM" id="CLU_3171782_0_0_10"/>
<name>C9LCV8_9BACT</name>
<organism evidence="1 2">
    <name type="scientific">Alloprevotella tannerae ATCC 51259</name>
    <dbReference type="NCBI Taxonomy" id="626522"/>
    <lineage>
        <taxon>Bacteria</taxon>
        <taxon>Pseudomonadati</taxon>
        <taxon>Bacteroidota</taxon>
        <taxon>Bacteroidia</taxon>
        <taxon>Bacteroidales</taxon>
        <taxon>Prevotellaceae</taxon>
        <taxon>Alloprevotella</taxon>
    </lineage>
</organism>
<dbReference type="EMBL" id="ACIJ02000001">
    <property type="protein sequence ID" value="EEX73066.1"/>
    <property type="molecule type" value="Genomic_DNA"/>
</dbReference>
<dbReference type="STRING" id="626522.GCWU000325_00053"/>
<accession>C9LCV8</accession>
<sequence length="47" mass="5590">MLHNNCNIVYKFSLKRYYQRPPSKDVLNRATNLPYIPNYFTKAIGII</sequence>
<gene>
    <name evidence="1" type="ORF">GCWU000325_00053</name>
</gene>
<proteinExistence type="predicted"/>
<dbReference type="Proteomes" id="UP000003460">
    <property type="component" value="Unassembled WGS sequence"/>
</dbReference>
<protein>
    <submittedName>
        <fullName evidence="1">Uncharacterized protein</fullName>
    </submittedName>
</protein>
<comment type="caution">
    <text evidence="1">The sequence shown here is derived from an EMBL/GenBank/DDBJ whole genome shotgun (WGS) entry which is preliminary data.</text>
</comment>
<evidence type="ECO:0000313" key="2">
    <source>
        <dbReference type="Proteomes" id="UP000003460"/>
    </source>
</evidence>